<dbReference type="InterPro" id="IPR003891">
    <property type="entry name" value="Initiation_fac_eIF4g_MI"/>
</dbReference>
<dbReference type="FunFam" id="1.25.40.180:FF:000008">
    <property type="entry name" value="Programmed cell death protein 4"/>
    <property type="match status" value="1"/>
</dbReference>
<evidence type="ECO:0000256" key="5">
    <source>
        <dbReference type="ARBA" id="ARBA00023242"/>
    </source>
</evidence>
<proteinExistence type="inferred from homology"/>
<evidence type="ECO:0000313" key="7">
    <source>
        <dbReference type="EMBL" id="NWX94389.1"/>
    </source>
</evidence>
<dbReference type="AlphaFoldDB" id="A0A7K7AFA0"/>
<dbReference type="InterPro" id="IPR039778">
    <property type="entry name" value="PDCD4"/>
</dbReference>
<keyword evidence="3" id="KW-0963">Cytoplasm</keyword>
<evidence type="ECO:0000256" key="4">
    <source>
        <dbReference type="ARBA" id="ARBA00022737"/>
    </source>
</evidence>
<dbReference type="Gene3D" id="1.25.40.180">
    <property type="match status" value="1"/>
</dbReference>
<evidence type="ECO:0000313" key="8">
    <source>
        <dbReference type="Proteomes" id="UP000538817"/>
    </source>
</evidence>
<comment type="caution">
    <text evidence="7">The sequence shown here is derived from an EMBL/GenBank/DDBJ whole genome shotgun (WGS) entry which is preliminary data.</text>
</comment>
<organism evidence="7 8">
    <name type="scientific">Nothoprocta pentlandii</name>
    <dbReference type="NCBI Taxonomy" id="2585814"/>
    <lineage>
        <taxon>Eukaryota</taxon>
        <taxon>Metazoa</taxon>
        <taxon>Chordata</taxon>
        <taxon>Craniata</taxon>
        <taxon>Vertebrata</taxon>
        <taxon>Euteleostomi</taxon>
        <taxon>Archelosauria</taxon>
        <taxon>Archosauria</taxon>
        <taxon>Dinosauria</taxon>
        <taxon>Saurischia</taxon>
        <taxon>Theropoda</taxon>
        <taxon>Coelurosauria</taxon>
        <taxon>Aves</taxon>
        <taxon>Palaeognathae</taxon>
        <taxon>Tinamiformes</taxon>
        <taxon>Tinamidae</taxon>
        <taxon>Nothoprocta</taxon>
    </lineage>
</organism>
<evidence type="ECO:0000256" key="3">
    <source>
        <dbReference type="ARBA" id="ARBA00022490"/>
    </source>
</evidence>
<dbReference type="GO" id="GO:0005829">
    <property type="term" value="C:cytosol"/>
    <property type="evidence" value="ECO:0007669"/>
    <property type="project" value="TreeGrafter"/>
</dbReference>
<protein>
    <submittedName>
        <fullName evidence="7">PDCD4 protein</fullName>
    </submittedName>
</protein>
<dbReference type="Proteomes" id="UP000538817">
    <property type="component" value="Unassembled WGS sequence"/>
</dbReference>
<dbReference type="PANTHER" id="PTHR12626:SF4">
    <property type="entry name" value="PROGRAMMED CELL DEATH PROTEIN 4"/>
    <property type="match status" value="1"/>
</dbReference>
<dbReference type="GO" id="GO:0005634">
    <property type="term" value="C:nucleus"/>
    <property type="evidence" value="ECO:0007669"/>
    <property type="project" value="TreeGrafter"/>
</dbReference>
<reference evidence="7 8" key="1">
    <citation type="submission" date="2019-09" db="EMBL/GenBank/DDBJ databases">
        <title>Bird 10,000 Genomes (B10K) Project - Family phase.</title>
        <authorList>
            <person name="Zhang G."/>
        </authorList>
    </citation>
    <scope>NUCLEOTIDE SEQUENCE [LARGE SCALE GENOMIC DNA]</scope>
    <source>
        <strain evidence="7">B10K-MSB-04</strain>
    </source>
</reference>
<feature type="non-terminal residue" evidence="7">
    <location>
        <position position="153"/>
    </location>
</feature>
<sequence>AAVLLRIKRDVNRLDNVWGVGGGQRPVKHLVKEMNLLLREYLLSGEVAEAERCLRELEVPHFHHELVYEALLMVLEGSGEAPVSMMVTLLKVLWETGLVTLDQMNRGFERVYEELGELSLDVPGAQGVLERLVERCFAAGVITRALRDACPPR</sequence>
<evidence type="ECO:0000256" key="1">
    <source>
        <dbReference type="ARBA" id="ARBA00004496"/>
    </source>
</evidence>
<evidence type="ECO:0000259" key="6">
    <source>
        <dbReference type="PROSITE" id="PS51366"/>
    </source>
</evidence>
<feature type="non-terminal residue" evidence="7">
    <location>
        <position position="1"/>
    </location>
</feature>
<dbReference type="InterPro" id="IPR016024">
    <property type="entry name" value="ARM-type_fold"/>
</dbReference>
<keyword evidence="5" id="KW-0539">Nucleus</keyword>
<feature type="domain" description="MI" evidence="6">
    <location>
        <begin position="29"/>
        <end position="152"/>
    </location>
</feature>
<dbReference type="SMART" id="SM00544">
    <property type="entry name" value="MA3"/>
    <property type="match status" value="1"/>
</dbReference>
<comment type="subcellular location">
    <subcellularLocation>
        <location evidence="1">Cytoplasm</location>
    </subcellularLocation>
</comment>
<keyword evidence="8" id="KW-1185">Reference proteome</keyword>
<comment type="similarity">
    <text evidence="2">Belongs to the PDCD4 family.</text>
</comment>
<dbReference type="GO" id="GO:0045892">
    <property type="term" value="P:negative regulation of DNA-templated transcription"/>
    <property type="evidence" value="ECO:0007669"/>
    <property type="project" value="InterPro"/>
</dbReference>
<evidence type="ECO:0000256" key="2">
    <source>
        <dbReference type="ARBA" id="ARBA00005497"/>
    </source>
</evidence>
<name>A0A7K7AFA0_9AVES</name>
<gene>
    <name evidence="7" type="primary">Pdcd4_2</name>
    <name evidence="7" type="ORF">NOTPEN_R08253</name>
</gene>
<keyword evidence="4" id="KW-0677">Repeat</keyword>
<dbReference type="SUPFAM" id="SSF48371">
    <property type="entry name" value="ARM repeat"/>
    <property type="match status" value="1"/>
</dbReference>
<dbReference type="Pfam" id="PF02847">
    <property type="entry name" value="MA3"/>
    <property type="match status" value="1"/>
</dbReference>
<dbReference type="PANTHER" id="PTHR12626">
    <property type="entry name" value="PROGRAMMED CELL DEATH 4"/>
    <property type="match status" value="1"/>
</dbReference>
<dbReference type="EMBL" id="VZSG01002206">
    <property type="protein sequence ID" value="NWX94389.1"/>
    <property type="molecule type" value="Genomic_DNA"/>
</dbReference>
<accession>A0A7K7AFA0</accession>
<dbReference type="PROSITE" id="PS51366">
    <property type="entry name" value="MI"/>
    <property type="match status" value="1"/>
</dbReference>